<organism evidence="1 2">
    <name type="scientific">Ridgeia piscesae</name>
    <name type="common">Tubeworm</name>
    <dbReference type="NCBI Taxonomy" id="27915"/>
    <lineage>
        <taxon>Eukaryota</taxon>
        <taxon>Metazoa</taxon>
        <taxon>Spiralia</taxon>
        <taxon>Lophotrochozoa</taxon>
        <taxon>Annelida</taxon>
        <taxon>Polychaeta</taxon>
        <taxon>Sedentaria</taxon>
        <taxon>Canalipalpata</taxon>
        <taxon>Sabellida</taxon>
        <taxon>Siboglinidae</taxon>
        <taxon>Ridgeia</taxon>
    </lineage>
</organism>
<evidence type="ECO:0000313" key="2">
    <source>
        <dbReference type="Proteomes" id="UP001209878"/>
    </source>
</evidence>
<dbReference type="Proteomes" id="UP001209878">
    <property type="component" value="Unassembled WGS sequence"/>
</dbReference>
<reference evidence="1" key="1">
    <citation type="journal article" date="2023" name="Mol. Biol. Evol.">
        <title>Third-Generation Sequencing Reveals the Adaptive Role of the Epigenome in Three Deep-Sea Polychaetes.</title>
        <authorList>
            <person name="Perez M."/>
            <person name="Aroh O."/>
            <person name="Sun Y."/>
            <person name="Lan Y."/>
            <person name="Juniper S.K."/>
            <person name="Young C.R."/>
            <person name="Angers B."/>
            <person name="Qian P.Y."/>
        </authorList>
    </citation>
    <scope>NUCLEOTIDE SEQUENCE</scope>
    <source>
        <strain evidence="1">R07B-5</strain>
    </source>
</reference>
<feature type="non-terminal residue" evidence="1">
    <location>
        <position position="163"/>
    </location>
</feature>
<proteinExistence type="predicted"/>
<protein>
    <submittedName>
        <fullName evidence="1">Uncharacterized protein</fullName>
    </submittedName>
</protein>
<comment type="caution">
    <text evidence="1">The sequence shown here is derived from an EMBL/GenBank/DDBJ whole genome shotgun (WGS) entry which is preliminary data.</text>
</comment>
<dbReference type="EMBL" id="JAODUO010006356">
    <property type="protein sequence ID" value="KAK2139507.1"/>
    <property type="molecule type" value="Genomic_DNA"/>
</dbReference>
<evidence type="ECO:0000313" key="1">
    <source>
        <dbReference type="EMBL" id="KAK2139507.1"/>
    </source>
</evidence>
<keyword evidence="2" id="KW-1185">Reference proteome</keyword>
<accession>A0AAD9MLZ6</accession>
<gene>
    <name evidence="1" type="ORF">NP493_6369g00000</name>
</gene>
<name>A0AAD9MLZ6_RIDPI</name>
<dbReference type="AlphaFoldDB" id="A0AAD9MLZ6"/>
<sequence length="163" mass="18110">MADRKLDDVREELEALQAAFAAEREKSSALEDVRTAETALASRLDDTNTSENIVDRPIFVTSARRIDKFRGQPLKPGDATIYEWVADARGLLATSQQLPETSKAALLVDNLSGRARQEILGRGIETSSCPEVIFKVLLTVFGDGDLLPQLQQRFFSYSHREGE</sequence>